<dbReference type="GO" id="GO:0097080">
    <property type="term" value="P:plasma membrane selenite transport"/>
    <property type="evidence" value="ECO:0007669"/>
    <property type="project" value="EnsemblFungi"/>
</dbReference>
<dbReference type="CDD" id="cd17316">
    <property type="entry name" value="MFS_SV2_like"/>
    <property type="match status" value="1"/>
</dbReference>
<dbReference type="OMA" id="ILWFSVC"/>
<keyword evidence="2 5" id="KW-0812">Transmembrane</keyword>
<keyword evidence="9" id="KW-1185">Reference proteome</keyword>
<dbReference type="FunFam" id="1.20.1250.20:FF:000430">
    <property type="entry name" value="Jen1p"/>
    <property type="match status" value="1"/>
</dbReference>
<evidence type="ECO:0000256" key="4">
    <source>
        <dbReference type="ARBA" id="ARBA00023136"/>
    </source>
</evidence>
<dbReference type="AlphaFoldDB" id="A0A1D8PKH9"/>
<dbReference type="SUPFAM" id="SSF103473">
    <property type="entry name" value="MFS general substrate transporter"/>
    <property type="match status" value="1"/>
</dbReference>
<dbReference type="GO" id="GO:0005886">
    <property type="term" value="C:plasma membrane"/>
    <property type="evidence" value="ECO:0000314"/>
    <property type="project" value="CGD"/>
</dbReference>
<dbReference type="GO" id="GO:0008028">
    <property type="term" value="F:monocarboxylic acid transmembrane transporter activity"/>
    <property type="evidence" value="ECO:0000315"/>
    <property type="project" value="CGD"/>
</dbReference>
<feature type="domain" description="Major facilitator superfamily (MFS) profile" evidence="6">
    <location>
        <begin position="92"/>
        <end position="511"/>
    </location>
</feature>
<protein>
    <submittedName>
        <fullName evidence="8">Jen1p</fullName>
    </submittedName>
</protein>
<dbReference type="Pfam" id="PF00083">
    <property type="entry name" value="Sugar_tr"/>
    <property type="match status" value="1"/>
</dbReference>
<dbReference type="InParanoid" id="A0A1D8PKH9"/>
<reference evidence="8 9" key="3">
    <citation type="journal article" date="2013" name="Genome Biol.">
        <title>Assembly of a phased diploid Candida albicans genome facilitates allele-specific measurements and provides a simple model for repeat and indel structure.</title>
        <authorList>
            <person name="Muzzey D."/>
            <person name="Schwartz K."/>
            <person name="Weissman J.S."/>
            <person name="Sherlock G."/>
        </authorList>
    </citation>
    <scope>NUCLEOTIDE SEQUENCE [LARGE SCALE GENOMIC DNA]</scope>
    <source>
        <strain evidence="9">SC5314 / ATCC MYA-2876</strain>
    </source>
</reference>
<comment type="subcellular location">
    <subcellularLocation>
        <location evidence="1">Membrane</location>
        <topology evidence="1">Multi-pass membrane protein</topology>
    </subcellularLocation>
</comment>
<gene>
    <name evidence="7 8" type="primary">JEN1</name>
    <name evidence="8" type="ordered locus">CAALFM_C306580WA</name>
    <name evidence="7" type="ordered locus">orf19.7447</name>
</gene>
<evidence type="ECO:0000313" key="8">
    <source>
        <dbReference type="EMBL" id="AOW28664.1"/>
    </source>
</evidence>
<dbReference type="InterPro" id="IPR036259">
    <property type="entry name" value="MFS_trans_sf"/>
</dbReference>
<dbReference type="InterPro" id="IPR005829">
    <property type="entry name" value="Sugar_transporter_CS"/>
</dbReference>
<reference evidence="8 9" key="2">
    <citation type="journal article" date="2007" name="Genome Biol.">
        <title>Assembly of the Candida albicans genome into sixteen supercontigs aligned on the eight chromosomes.</title>
        <authorList>
            <person name="van het Hoog M."/>
            <person name="Rast T.J."/>
            <person name="Martchenko M."/>
            <person name="Grindle S."/>
            <person name="Dignard D."/>
            <person name="Hogues H."/>
            <person name="Cuomo C."/>
            <person name="Berriman M."/>
            <person name="Scherer S."/>
            <person name="Magee B.B."/>
            <person name="Whiteway M."/>
            <person name="Chibana H."/>
            <person name="Nantel A."/>
            <person name="Magee P.T."/>
        </authorList>
    </citation>
    <scope>GENOME REANNOTATION</scope>
    <source>
        <strain evidence="9">SC5314 / ATCC MYA-2876</strain>
    </source>
</reference>
<evidence type="ECO:0000313" key="7">
    <source>
        <dbReference type="CGD" id="CAL0000183605"/>
    </source>
</evidence>
<dbReference type="InterPro" id="IPR020846">
    <property type="entry name" value="MFS_dom"/>
</dbReference>
<feature type="transmembrane region" description="Helical" evidence="5">
    <location>
        <begin position="486"/>
        <end position="506"/>
    </location>
</feature>
<dbReference type="GeneID" id="3642278"/>
<keyword evidence="4 5" id="KW-0472">Membrane</keyword>
<dbReference type="SMR" id="A0A1D8PKH9"/>
<dbReference type="KEGG" id="cal:CAALFM_C306580WA"/>
<dbReference type="Proteomes" id="UP000000559">
    <property type="component" value="Chromosome 3"/>
</dbReference>
<feature type="transmembrane region" description="Helical" evidence="5">
    <location>
        <begin position="363"/>
        <end position="379"/>
    </location>
</feature>
<feature type="transmembrane region" description="Helical" evidence="5">
    <location>
        <begin position="128"/>
        <end position="150"/>
    </location>
</feature>
<evidence type="ECO:0000256" key="3">
    <source>
        <dbReference type="ARBA" id="ARBA00022989"/>
    </source>
</evidence>
<evidence type="ECO:0000313" key="9">
    <source>
        <dbReference type="Proteomes" id="UP000000559"/>
    </source>
</evidence>
<name>A0A1D8PKH9_CANAL</name>
<evidence type="ECO:0000259" key="6">
    <source>
        <dbReference type="PROSITE" id="PS50850"/>
    </source>
</evidence>
<accession>A0A1D8PKH9</accession>
<dbReference type="PROSITE" id="PS50850">
    <property type="entry name" value="MFS"/>
    <property type="match status" value="1"/>
</dbReference>
<dbReference type="PANTHER" id="PTHR23508">
    <property type="entry name" value="CARBOXYLIC ACID TRANSPORTER PROTEIN HOMOLOG"/>
    <property type="match status" value="1"/>
</dbReference>
<dbReference type="InterPro" id="IPR005828">
    <property type="entry name" value="MFS_sugar_transport-like"/>
</dbReference>
<evidence type="ECO:0000256" key="1">
    <source>
        <dbReference type="ARBA" id="ARBA00004141"/>
    </source>
</evidence>
<dbReference type="EMBL" id="CP017625">
    <property type="protein sequence ID" value="AOW28664.1"/>
    <property type="molecule type" value="Genomic_DNA"/>
</dbReference>
<dbReference type="PANTHER" id="PTHR23508:SF10">
    <property type="entry name" value="CARBOXYLIC ACID TRANSPORTER PROTEIN HOMOLOG"/>
    <property type="match status" value="1"/>
</dbReference>
<dbReference type="GO" id="GO:0006849">
    <property type="term" value="P:plasma membrane pyruvate transport"/>
    <property type="evidence" value="ECO:0007669"/>
    <property type="project" value="EnsemblFungi"/>
</dbReference>
<feature type="transmembrane region" description="Helical" evidence="5">
    <location>
        <begin position="157"/>
        <end position="176"/>
    </location>
</feature>
<organism evidence="8 9">
    <name type="scientific">Candida albicans (strain SC5314 / ATCC MYA-2876)</name>
    <name type="common">Yeast</name>
    <dbReference type="NCBI Taxonomy" id="237561"/>
    <lineage>
        <taxon>Eukaryota</taxon>
        <taxon>Fungi</taxon>
        <taxon>Dikarya</taxon>
        <taxon>Ascomycota</taxon>
        <taxon>Saccharomycotina</taxon>
        <taxon>Pichiomycetes</taxon>
        <taxon>Debaryomycetaceae</taxon>
        <taxon>Candida/Lodderomyces clade</taxon>
        <taxon>Candida</taxon>
    </lineage>
</organism>
<dbReference type="Gene3D" id="1.20.1250.20">
    <property type="entry name" value="MFS general substrate transporter like domains"/>
    <property type="match status" value="1"/>
</dbReference>
<dbReference type="CGD" id="CAL0000183605">
    <property type="gene designation" value="JEN1"/>
</dbReference>
<evidence type="ECO:0000256" key="5">
    <source>
        <dbReference type="SAM" id="Phobius"/>
    </source>
</evidence>
<dbReference type="GO" id="GO:0046943">
    <property type="term" value="F:carboxylic acid transmembrane transporter activity"/>
    <property type="evidence" value="ECO:0000318"/>
    <property type="project" value="GO_Central"/>
</dbReference>
<reference evidence="8 9" key="1">
    <citation type="journal article" date="2004" name="Proc. Natl. Acad. Sci. U.S.A.">
        <title>The diploid genome sequence of Candida albicans.</title>
        <authorList>
            <person name="Jones T."/>
            <person name="Federspiel N.A."/>
            <person name="Chibana H."/>
            <person name="Dungan J."/>
            <person name="Kalman S."/>
            <person name="Magee B.B."/>
            <person name="Newport G."/>
            <person name="Thorstenson Y.R."/>
            <person name="Agabian N."/>
            <person name="Magee P.T."/>
            <person name="Davis R.W."/>
            <person name="Scherer S."/>
        </authorList>
    </citation>
    <scope>NUCLEOTIDE SEQUENCE [LARGE SCALE GENOMIC DNA]</scope>
    <source>
        <strain evidence="9">SC5314 / ATCC MYA-2876</strain>
    </source>
</reference>
<evidence type="ECO:0000256" key="2">
    <source>
        <dbReference type="ARBA" id="ARBA00022692"/>
    </source>
</evidence>
<dbReference type="eggNOG" id="ENOG502QPK1">
    <property type="taxonomic scope" value="Eukaryota"/>
</dbReference>
<dbReference type="PROSITE" id="PS00216">
    <property type="entry name" value="SUGAR_TRANSPORT_1"/>
    <property type="match status" value="1"/>
</dbReference>
<feature type="transmembrane region" description="Helical" evidence="5">
    <location>
        <begin position="391"/>
        <end position="409"/>
    </location>
</feature>
<dbReference type="RefSeq" id="XP_716108.1">
    <property type="nucleotide sequence ID" value="XM_711015.1"/>
</dbReference>
<dbReference type="GO" id="GO:0015727">
    <property type="term" value="P:lactate transport"/>
    <property type="evidence" value="ECO:0000315"/>
    <property type="project" value="CGD"/>
</dbReference>
<dbReference type="FunCoup" id="A0A1D8PKH9">
    <property type="interactions" value="44"/>
</dbReference>
<keyword evidence="3 5" id="KW-1133">Transmembrane helix</keyword>
<dbReference type="VEuPathDB" id="FungiDB:C3_06580W_A"/>
<feature type="transmembrane region" description="Helical" evidence="5">
    <location>
        <begin position="415"/>
        <end position="435"/>
    </location>
</feature>
<dbReference type="STRING" id="237561.A0A1D8PKH9"/>
<dbReference type="GO" id="GO:0035879">
    <property type="term" value="P:plasma membrane lactate transport"/>
    <property type="evidence" value="ECO:0000318"/>
    <property type="project" value="GO_Central"/>
</dbReference>
<feature type="transmembrane region" description="Helical" evidence="5">
    <location>
        <begin position="182"/>
        <end position="203"/>
    </location>
</feature>
<dbReference type="OrthoDB" id="5296287at2759"/>
<feature type="transmembrane region" description="Helical" evidence="5">
    <location>
        <begin position="247"/>
        <end position="268"/>
    </location>
</feature>
<dbReference type="GO" id="GO:0015129">
    <property type="term" value="F:lactate transmembrane transporter activity"/>
    <property type="evidence" value="ECO:0000315"/>
    <property type="project" value="CGD"/>
</dbReference>
<dbReference type="GO" id="GO:0015718">
    <property type="term" value="P:monocarboxylic acid transport"/>
    <property type="evidence" value="ECO:0000315"/>
    <property type="project" value="CGD"/>
</dbReference>
<dbReference type="GO" id="GO:0097079">
    <property type="term" value="F:selenite:proton symporter activity"/>
    <property type="evidence" value="ECO:0007669"/>
    <property type="project" value="EnsemblFungi"/>
</dbReference>
<proteinExistence type="predicted"/>
<feature type="transmembrane region" description="Helical" evidence="5">
    <location>
        <begin position="215"/>
        <end position="235"/>
    </location>
</feature>
<feature type="transmembrane region" description="Helical" evidence="5">
    <location>
        <begin position="92"/>
        <end position="113"/>
    </location>
</feature>
<sequence length="541" mass="61220">MEEKARADHISITNSNELNYDDYSNSYKNQPELDDELFNEKPDLSLSSISRYFATRLTTLLDLPLYHTHKKWYEVINPIPGLKSMSKSDWNFYCLGFFAWALDAMDFFCVSVAAPEIANTLNISVTDVTWGVTLVLMLRSVGAVIFGIASDYFGRKWTYISIVTLFVVVEVGTGFVQTYQQFLGVRAIFGILMGAMYPIAMVTALEGQPIAARSVLSGLFLPGYCFGYIMAMVWYRAFAGTYKEGEGWRSLIWFSGGLSLILIVWRLFTPESPDYIKMKIKKEKFNQQQRLKEQEQNGGVAVKEKKFWQKIDKSILVTFKTEWLIFSYLVLLYAGWNFTTHGSQDLYVTMITKQYHVGLDKKTVIIVVSNIGGIIGGIIMGQASELLGRRLTVVISIVCAGAFLYPSFFNPDRNWPAYIFLNAFVFGSFSVGPAYLLELVNSTHRTLLSGVAYQLGNLVSSASATIEAKIGERFPLKDQPGMFDYGKVMCIFCGAIFAYMIFIIFLGPERFHRDLQIHDTDEIEELQQDSSSNNESVKERV</sequence>